<accession>A0AC35G4S2</accession>
<evidence type="ECO:0000313" key="2">
    <source>
        <dbReference type="WBParaSite" id="PS1159_v2.g23868.t1"/>
    </source>
</evidence>
<evidence type="ECO:0000313" key="1">
    <source>
        <dbReference type="Proteomes" id="UP000887580"/>
    </source>
</evidence>
<dbReference type="Proteomes" id="UP000887580">
    <property type="component" value="Unplaced"/>
</dbReference>
<proteinExistence type="predicted"/>
<protein>
    <submittedName>
        <fullName evidence="2">BPTI/Kunitz inhibitor domain-containing protein</fullName>
    </submittedName>
</protein>
<reference evidence="2" key="1">
    <citation type="submission" date="2022-11" db="UniProtKB">
        <authorList>
            <consortium name="WormBaseParasite"/>
        </authorList>
    </citation>
    <scope>IDENTIFICATION</scope>
</reference>
<organism evidence="1 2">
    <name type="scientific">Panagrolaimus sp. PS1159</name>
    <dbReference type="NCBI Taxonomy" id="55785"/>
    <lineage>
        <taxon>Eukaryota</taxon>
        <taxon>Metazoa</taxon>
        <taxon>Ecdysozoa</taxon>
        <taxon>Nematoda</taxon>
        <taxon>Chromadorea</taxon>
        <taxon>Rhabditida</taxon>
        <taxon>Tylenchina</taxon>
        <taxon>Panagrolaimomorpha</taxon>
        <taxon>Panagrolaimoidea</taxon>
        <taxon>Panagrolaimidae</taxon>
        <taxon>Panagrolaimus</taxon>
    </lineage>
</organism>
<name>A0AC35G4S2_9BILA</name>
<dbReference type="WBParaSite" id="PS1159_v2.g23868.t1">
    <property type="protein sequence ID" value="PS1159_v2.g23868.t1"/>
    <property type="gene ID" value="PS1159_v2.g23868"/>
</dbReference>
<sequence>MSKVVFVIFCFLALTFAISPPCNLIQHQGFSCNRLEPSIQYYYHIASKTCQPFMYLGCGGNGNRFFSRVNCMQKCQPGSVQIGQGTRPGNFNIGQGTQPGSSGIGQGTFPSGSNNSPGIGQGAQPGSTGGTSGIGQGAQPTSNNNNNNIGQGARPSFGNGVNLFMRNNVGNGVEISSMPSPIGQGTNGNNLNAPIGDGASPNAGIGHGTNLKLTNLNLQERPNNGKVDIFNPFHPGPVKIGNGTWPAPAAPPSQLSIKDHVNGYAQMCDNSFGVNIKIPTSCGASDSCPPGFECAGRFCCPTKETVCFQKSDSGKEFKEQEHVGRYAYEPELKTCLRFSYFGAEGNFNNFKTFNDCMRFCSF</sequence>